<keyword evidence="3" id="KW-1185">Reference proteome</keyword>
<feature type="region of interest" description="Disordered" evidence="1">
    <location>
        <begin position="1"/>
        <end position="22"/>
    </location>
</feature>
<gene>
    <name evidence="2" type="ORF">JCM15093_1428</name>
</gene>
<proteinExistence type="predicted"/>
<dbReference type="STRING" id="1121097.GCA_000428125_00832"/>
<feature type="compositionally biased region" description="Polar residues" evidence="1">
    <location>
        <begin position="9"/>
        <end position="22"/>
    </location>
</feature>
<name>A0A069D1V6_9BACE</name>
<evidence type="ECO:0000256" key="1">
    <source>
        <dbReference type="SAM" id="MobiDB-lite"/>
    </source>
</evidence>
<reference evidence="2 3" key="1">
    <citation type="journal article" date="2015" name="Microbes Environ.">
        <title>Distribution and evolution of nitrogen fixation genes in the phylum bacteroidetes.</title>
        <authorList>
            <person name="Inoue J."/>
            <person name="Oshima K."/>
            <person name="Suda W."/>
            <person name="Sakamoto M."/>
            <person name="Iino T."/>
            <person name="Noda S."/>
            <person name="Hongoh Y."/>
            <person name="Hattori M."/>
            <person name="Ohkuma M."/>
        </authorList>
    </citation>
    <scope>NUCLEOTIDE SEQUENCE [LARGE SCALE GENOMIC DNA]</scope>
    <source>
        <strain evidence="2 3">JCM 15093</strain>
    </source>
</reference>
<organism evidence="2 3">
    <name type="scientific">Bacteroides graminisolvens DSM 19988 = JCM 15093</name>
    <dbReference type="NCBI Taxonomy" id="1121097"/>
    <lineage>
        <taxon>Bacteria</taxon>
        <taxon>Pseudomonadati</taxon>
        <taxon>Bacteroidota</taxon>
        <taxon>Bacteroidia</taxon>
        <taxon>Bacteroidales</taxon>
        <taxon>Bacteroidaceae</taxon>
        <taxon>Bacteroides</taxon>
    </lineage>
</organism>
<sequence length="53" mass="6031">MGHEKPSLRRNTVSRGPFATVQTGISNRLRKKWNREKRKKARVGTPAFAPIIS</sequence>
<accession>A0A069D1V6</accession>
<dbReference type="AlphaFoldDB" id="A0A069D1V6"/>
<comment type="caution">
    <text evidence="2">The sequence shown here is derived from an EMBL/GenBank/DDBJ whole genome shotgun (WGS) entry which is preliminary data.</text>
</comment>
<evidence type="ECO:0000313" key="2">
    <source>
        <dbReference type="EMBL" id="GAK36271.1"/>
    </source>
</evidence>
<dbReference type="EMBL" id="BAJS01000006">
    <property type="protein sequence ID" value="GAK36271.1"/>
    <property type="molecule type" value="Genomic_DNA"/>
</dbReference>
<evidence type="ECO:0000313" key="3">
    <source>
        <dbReference type="Proteomes" id="UP000027601"/>
    </source>
</evidence>
<dbReference type="Proteomes" id="UP000027601">
    <property type="component" value="Unassembled WGS sequence"/>
</dbReference>
<protein>
    <submittedName>
        <fullName evidence="2">Uncharacterized protein</fullName>
    </submittedName>
</protein>